<keyword evidence="1 7" id="KW-0396">Initiation factor</keyword>
<proteinExistence type="predicted"/>
<dbReference type="SUPFAM" id="SSF50465">
    <property type="entry name" value="EF-Tu/eEF-1alpha/eIF2-gamma C-terminal domain"/>
    <property type="match status" value="1"/>
</dbReference>
<keyword evidence="4" id="KW-0648">Protein biosynthesis</keyword>
<dbReference type="FunFam" id="2.40.30.10:FF:000075">
    <property type="entry name" value="Translation initiation factor 2 subunit gamma"/>
    <property type="match status" value="1"/>
</dbReference>
<dbReference type="GO" id="GO:0016787">
    <property type="term" value="F:hydrolase activity"/>
    <property type="evidence" value="ECO:0007669"/>
    <property type="project" value="UniProtKB-KW"/>
</dbReference>
<reference evidence="7" key="1">
    <citation type="submission" date="2022-07" db="EMBL/GenBank/DDBJ databases">
        <title>Phylogenomic reconstructions and comparative analyses of Kickxellomycotina fungi.</title>
        <authorList>
            <person name="Reynolds N.K."/>
            <person name="Stajich J.E."/>
            <person name="Barry K."/>
            <person name="Grigoriev I.V."/>
            <person name="Crous P."/>
            <person name="Smith M.E."/>
        </authorList>
    </citation>
    <scope>NUCLEOTIDE SEQUENCE</scope>
    <source>
        <strain evidence="7">NRRL 1565</strain>
    </source>
</reference>
<dbReference type="GO" id="GO:0005829">
    <property type="term" value="C:cytosol"/>
    <property type="evidence" value="ECO:0007669"/>
    <property type="project" value="TreeGrafter"/>
</dbReference>
<dbReference type="AlphaFoldDB" id="A0A9W8HNB6"/>
<keyword evidence="8" id="KW-1185">Reference proteome</keyword>
<dbReference type="PANTHER" id="PTHR42854">
    <property type="entry name" value="EUKARYOTIC TRANSLATION INITIATION FACTOR 2 SUBUNIT 3 FAMILY MEMBER"/>
    <property type="match status" value="1"/>
</dbReference>
<keyword evidence="2" id="KW-0547">Nucleotide-binding</keyword>
<protein>
    <submittedName>
        <fullName evidence="7">Eukaryotic translation initiation factor 2 subunit gamma</fullName>
    </submittedName>
</protein>
<sequence length="180" mass="19324">LGDLIEVRPGIVEVGGNSKVRVRPLRSRVVTLNADKNPLQFAVPGGLIGVGTLMDPMLCRGDKLVGSVLGTVGSLPKVVVEIEIKYFLLRRLLGVVSEGKKQAKISKLSKNEGLLVNIGSNAVGARVVGVKESLAKLVLTKATCAENGESIALSRRIDRHWRLIGWAKIVKGKSIKLEED</sequence>
<dbReference type="InterPro" id="IPR015256">
    <property type="entry name" value="eIF2g_C"/>
</dbReference>
<dbReference type="GO" id="GO:0000049">
    <property type="term" value="F:tRNA binding"/>
    <property type="evidence" value="ECO:0007669"/>
    <property type="project" value="TreeGrafter"/>
</dbReference>
<accession>A0A9W8HNB6</accession>
<organism evidence="7 8">
    <name type="scientific">Coemansia guatemalensis</name>
    <dbReference type="NCBI Taxonomy" id="2761395"/>
    <lineage>
        <taxon>Eukaryota</taxon>
        <taxon>Fungi</taxon>
        <taxon>Fungi incertae sedis</taxon>
        <taxon>Zoopagomycota</taxon>
        <taxon>Kickxellomycotina</taxon>
        <taxon>Kickxellomycetes</taxon>
        <taxon>Kickxellales</taxon>
        <taxon>Kickxellaceae</taxon>
        <taxon>Coemansia</taxon>
    </lineage>
</organism>
<dbReference type="GO" id="GO:0005525">
    <property type="term" value="F:GTP binding"/>
    <property type="evidence" value="ECO:0007669"/>
    <property type="project" value="UniProtKB-KW"/>
</dbReference>
<dbReference type="EMBL" id="JANBUO010002542">
    <property type="protein sequence ID" value="KAJ2794416.1"/>
    <property type="molecule type" value="Genomic_DNA"/>
</dbReference>
<keyword evidence="3" id="KW-0378">Hydrolase</keyword>
<dbReference type="PANTHER" id="PTHR42854:SF3">
    <property type="entry name" value="EUKARYOTIC TRANSLATION INITIATION FACTOR 2 SUBUNIT 3-RELATED"/>
    <property type="match status" value="1"/>
</dbReference>
<dbReference type="Pfam" id="PF09173">
    <property type="entry name" value="eIF2_C"/>
    <property type="match status" value="1"/>
</dbReference>
<evidence type="ECO:0000313" key="7">
    <source>
        <dbReference type="EMBL" id="KAJ2794416.1"/>
    </source>
</evidence>
<name>A0A9W8HNB6_9FUNG</name>
<feature type="non-terminal residue" evidence="7">
    <location>
        <position position="1"/>
    </location>
</feature>
<dbReference type="InterPro" id="IPR009000">
    <property type="entry name" value="Transl_B-barrel_sf"/>
</dbReference>
<dbReference type="Proteomes" id="UP001140094">
    <property type="component" value="Unassembled WGS sequence"/>
</dbReference>
<dbReference type="OrthoDB" id="1045173at2759"/>
<keyword evidence="5" id="KW-0342">GTP-binding</keyword>
<evidence type="ECO:0000256" key="2">
    <source>
        <dbReference type="ARBA" id="ARBA00022741"/>
    </source>
</evidence>
<dbReference type="GO" id="GO:0005850">
    <property type="term" value="C:eukaryotic translation initiation factor 2 complex"/>
    <property type="evidence" value="ECO:0007669"/>
    <property type="project" value="TreeGrafter"/>
</dbReference>
<feature type="domain" description="Initiation factor eIF2 gamma C-terminal" evidence="6">
    <location>
        <begin position="81"/>
        <end position="169"/>
    </location>
</feature>
<evidence type="ECO:0000313" key="8">
    <source>
        <dbReference type="Proteomes" id="UP001140094"/>
    </source>
</evidence>
<evidence type="ECO:0000259" key="6">
    <source>
        <dbReference type="Pfam" id="PF09173"/>
    </source>
</evidence>
<evidence type="ECO:0000256" key="5">
    <source>
        <dbReference type="ARBA" id="ARBA00023134"/>
    </source>
</evidence>
<comment type="caution">
    <text evidence="7">The sequence shown here is derived from an EMBL/GenBank/DDBJ whole genome shotgun (WGS) entry which is preliminary data.</text>
</comment>
<evidence type="ECO:0000256" key="3">
    <source>
        <dbReference type="ARBA" id="ARBA00022801"/>
    </source>
</evidence>
<dbReference type="SUPFAM" id="SSF50447">
    <property type="entry name" value="Translation proteins"/>
    <property type="match status" value="1"/>
</dbReference>
<dbReference type="CDD" id="cd15490">
    <property type="entry name" value="eIF2_gamma_III"/>
    <property type="match status" value="1"/>
</dbReference>
<dbReference type="InterPro" id="IPR009001">
    <property type="entry name" value="Transl_elong_EF1A/Init_IF2_C"/>
</dbReference>
<dbReference type="GO" id="GO:0001731">
    <property type="term" value="P:formation of translation preinitiation complex"/>
    <property type="evidence" value="ECO:0007669"/>
    <property type="project" value="TreeGrafter"/>
</dbReference>
<dbReference type="InterPro" id="IPR050543">
    <property type="entry name" value="eIF2G"/>
</dbReference>
<dbReference type="GO" id="GO:0003743">
    <property type="term" value="F:translation initiation factor activity"/>
    <property type="evidence" value="ECO:0007669"/>
    <property type="project" value="UniProtKB-KW"/>
</dbReference>
<evidence type="ECO:0000256" key="1">
    <source>
        <dbReference type="ARBA" id="ARBA00022540"/>
    </source>
</evidence>
<evidence type="ECO:0000256" key="4">
    <source>
        <dbReference type="ARBA" id="ARBA00022917"/>
    </source>
</evidence>
<gene>
    <name evidence="7" type="primary">GCD11</name>
    <name evidence="7" type="ORF">H4R20_006234</name>
</gene>
<dbReference type="Gene3D" id="2.40.30.10">
    <property type="entry name" value="Translation factors"/>
    <property type="match status" value="2"/>
</dbReference>